<dbReference type="EMBL" id="FN650140">
    <property type="protein sequence ID" value="CBJ12449.1"/>
    <property type="molecule type" value="Genomic_DNA"/>
</dbReference>
<dbReference type="OrthoDB" id="5653228at2"/>
<keyword evidence="1" id="KW-0732">Signal</keyword>
<dbReference type="GeneID" id="40926279"/>
<dbReference type="eggNOG" id="ENOG5031EFS">
    <property type="taxonomic scope" value="Bacteria"/>
</dbReference>
<feature type="chain" id="PRO_5003044881" evidence="1">
    <location>
        <begin position="19"/>
        <end position="79"/>
    </location>
</feature>
<dbReference type="RefSeq" id="WP_003636668.1">
    <property type="nucleotide sequence ID" value="NC_013861.1"/>
</dbReference>
<proteinExistence type="predicted"/>
<reference evidence="2 3" key="1">
    <citation type="journal article" date="2010" name="PLoS Genet.">
        <title>Analysis of the Legionella longbeachae genome and transcriptome uncovers unique strategies to cause Legionnaires' disease.</title>
        <authorList>
            <person name="Cazalet C."/>
            <person name="Gomez-Valero L."/>
            <person name="Rusniok C."/>
            <person name="Lomma M."/>
            <person name="Dervins-Ravault D."/>
            <person name="Newton H."/>
            <person name="Sansom F."/>
            <person name="Jarraud S."/>
            <person name="Zidane N."/>
            <person name="Ma L."/>
            <person name="Bouchier C."/>
            <person name="Etienne J."/>
            <person name="Hartland E."/>
            <person name="Buchrieser C."/>
        </authorList>
    </citation>
    <scope>NUCLEOTIDE SEQUENCE [LARGE SCALE GENOMIC DNA]</scope>
    <source>
        <strain evidence="2 3">NSW150</strain>
    </source>
</reference>
<protein>
    <submittedName>
        <fullName evidence="2">Uncharacterized protein</fullName>
    </submittedName>
</protein>
<dbReference type="AlphaFoldDB" id="D3HJ68"/>
<sequence>MKKLIIVFFVIASSVAFSATKTDLNAKWICTTNASSSDVAEDKAADDKMANTQGSAADSFAFAAKNCRDCTKITCEVQE</sequence>
<evidence type="ECO:0000313" key="2">
    <source>
        <dbReference type="EMBL" id="CBJ12449.1"/>
    </source>
</evidence>
<gene>
    <name evidence="2" type="ordered locus">LLO_2062</name>
</gene>
<accession>D3HJ68</accession>
<dbReference type="Proteomes" id="UP000001060">
    <property type="component" value="Chromosome"/>
</dbReference>
<feature type="signal peptide" evidence="1">
    <location>
        <begin position="1"/>
        <end position="18"/>
    </location>
</feature>
<evidence type="ECO:0000256" key="1">
    <source>
        <dbReference type="SAM" id="SignalP"/>
    </source>
</evidence>
<dbReference type="KEGG" id="llo:LLO_2062"/>
<keyword evidence="3" id="KW-1185">Reference proteome</keyword>
<evidence type="ECO:0000313" key="3">
    <source>
        <dbReference type="Proteomes" id="UP000001060"/>
    </source>
</evidence>
<dbReference type="HOGENOM" id="CLU_2601681_0_0_6"/>
<organism evidence="2 3">
    <name type="scientific">Legionella longbeachae serogroup 1 (strain NSW150)</name>
    <dbReference type="NCBI Taxonomy" id="661367"/>
    <lineage>
        <taxon>Bacteria</taxon>
        <taxon>Pseudomonadati</taxon>
        <taxon>Pseudomonadota</taxon>
        <taxon>Gammaproteobacteria</taxon>
        <taxon>Legionellales</taxon>
        <taxon>Legionellaceae</taxon>
        <taxon>Legionella</taxon>
    </lineage>
</organism>
<name>D3HJ68_LEGLN</name>